<reference evidence="3 4" key="1">
    <citation type="submission" date="2018-11" db="EMBL/GenBank/DDBJ databases">
        <title>Genome sequencing and assembly of Clostridium tagluense strain A121.</title>
        <authorList>
            <person name="Murakami T."/>
            <person name="Segawa T."/>
            <person name="Shcherbakova V.A."/>
            <person name="Mori H."/>
            <person name="Yoshimura Y."/>
        </authorList>
    </citation>
    <scope>NUCLEOTIDE SEQUENCE [LARGE SCALE GENOMIC DNA]</scope>
    <source>
        <strain evidence="3 4">A121</strain>
    </source>
</reference>
<evidence type="ECO:0000313" key="4">
    <source>
        <dbReference type="Proteomes" id="UP000287872"/>
    </source>
</evidence>
<evidence type="ECO:0000256" key="1">
    <source>
        <dbReference type="ARBA" id="ARBA00022801"/>
    </source>
</evidence>
<sequence length="249" mass="29217">MYIDAHTHLDFFNNNIEYAINEINNLKILTIANGMDMESYLKNKEYSKRSQYIKATFGIHPWKAAEYKGKLEDLIPYIEESKIIGEIGLDFFWVEDNGTYEAQRRIFNFILEESIKRDKVICIHTKGAEEEIYNILKHYSYSKIIIHWYSGDIKTLDKYIELGCYFTISVDIDYSKLTEEILARIPIDRLLVETDGPRALEWVNGDYGYPRVIINVIKSVSKRKAISTERLLKVLEDNFFKLTGIKIQD</sequence>
<dbReference type="AlphaFoldDB" id="A0A401URI8"/>
<accession>A0A401URI8</accession>
<dbReference type="PANTHER" id="PTHR46124">
    <property type="entry name" value="D-AMINOACYL-TRNA DEACYLASE"/>
    <property type="match status" value="1"/>
</dbReference>
<dbReference type="Gene3D" id="3.20.20.140">
    <property type="entry name" value="Metal-dependent hydrolases"/>
    <property type="match status" value="1"/>
</dbReference>
<dbReference type="InterPro" id="IPR032466">
    <property type="entry name" value="Metal_Hydrolase"/>
</dbReference>
<dbReference type="InterPro" id="IPR001130">
    <property type="entry name" value="TatD-like"/>
</dbReference>
<organism evidence="3 4">
    <name type="scientific">Clostridium tagluense</name>
    <dbReference type="NCBI Taxonomy" id="360422"/>
    <lineage>
        <taxon>Bacteria</taxon>
        <taxon>Bacillati</taxon>
        <taxon>Bacillota</taxon>
        <taxon>Clostridia</taxon>
        <taxon>Eubacteriales</taxon>
        <taxon>Clostridiaceae</taxon>
        <taxon>Clostridium</taxon>
    </lineage>
</organism>
<dbReference type="EMBL" id="BHYK01000027">
    <property type="protein sequence ID" value="GCD12126.1"/>
    <property type="molecule type" value="Genomic_DNA"/>
</dbReference>
<comment type="caution">
    <text evidence="3">The sequence shown here is derived from an EMBL/GenBank/DDBJ whole genome shotgun (WGS) entry which is preliminary data.</text>
</comment>
<gene>
    <name evidence="3" type="ORF">Ctaglu_37490</name>
</gene>
<keyword evidence="4" id="KW-1185">Reference proteome</keyword>
<keyword evidence="2" id="KW-0479">Metal-binding</keyword>
<feature type="binding site" evidence="2">
    <location>
        <position position="86"/>
    </location>
    <ligand>
        <name>a divalent metal cation</name>
        <dbReference type="ChEBI" id="CHEBI:60240"/>
        <label>1</label>
    </ligand>
</feature>
<proteinExistence type="predicted"/>
<dbReference type="Proteomes" id="UP000287872">
    <property type="component" value="Unassembled WGS sequence"/>
</dbReference>
<dbReference type="Pfam" id="PF01026">
    <property type="entry name" value="TatD_DNase"/>
    <property type="match status" value="1"/>
</dbReference>
<dbReference type="PROSITE" id="PS01137">
    <property type="entry name" value="TATD_1"/>
    <property type="match status" value="1"/>
</dbReference>
<dbReference type="PANTHER" id="PTHR46124:SF2">
    <property type="entry name" value="D-AMINOACYL-TRNA DEACYLASE"/>
    <property type="match status" value="1"/>
</dbReference>
<protein>
    <submittedName>
        <fullName evidence="3">Phosphoesterase</fullName>
    </submittedName>
</protein>
<dbReference type="PIRSF" id="PIRSF005902">
    <property type="entry name" value="DNase_TatD"/>
    <property type="match status" value="1"/>
</dbReference>
<feature type="binding site" evidence="2">
    <location>
        <position position="6"/>
    </location>
    <ligand>
        <name>a divalent metal cation</name>
        <dbReference type="ChEBI" id="CHEBI:60240"/>
        <label>1</label>
    </ligand>
</feature>
<evidence type="ECO:0000313" key="3">
    <source>
        <dbReference type="EMBL" id="GCD12126.1"/>
    </source>
</evidence>
<dbReference type="OrthoDB" id="9810005at2"/>
<feature type="binding site" evidence="2">
    <location>
        <position position="8"/>
    </location>
    <ligand>
        <name>a divalent metal cation</name>
        <dbReference type="ChEBI" id="CHEBI:60240"/>
        <label>1</label>
    </ligand>
</feature>
<dbReference type="CDD" id="cd01310">
    <property type="entry name" value="TatD_DNAse"/>
    <property type="match status" value="1"/>
</dbReference>
<dbReference type="RefSeq" id="WP_125004562.1">
    <property type="nucleotide sequence ID" value="NZ_BHYK01000027.1"/>
</dbReference>
<feature type="binding site" evidence="2">
    <location>
        <position position="195"/>
    </location>
    <ligand>
        <name>a divalent metal cation</name>
        <dbReference type="ChEBI" id="CHEBI:60240"/>
        <label>1</label>
    </ligand>
</feature>
<name>A0A401URI8_9CLOT</name>
<keyword evidence="1" id="KW-0378">Hydrolase</keyword>
<dbReference type="SUPFAM" id="SSF51556">
    <property type="entry name" value="Metallo-dependent hydrolases"/>
    <property type="match status" value="1"/>
</dbReference>
<dbReference type="GO" id="GO:0016788">
    <property type="term" value="F:hydrolase activity, acting on ester bonds"/>
    <property type="evidence" value="ECO:0007669"/>
    <property type="project" value="InterPro"/>
</dbReference>
<feature type="binding site" evidence="2">
    <location>
        <position position="147"/>
    </location>
    <ligand>
        <name>a divalent metal cation</name>
        <dbReference type="ChEBI" id="CHEBI:60240"/>
        <label>2</label>
    </ligand>
</feature>
<dbReference type="GO" id="GO:0046872">
    <property type="term" value="F:metal ion binding"/>
    <property type="evidence" value="ECO:0007669"/>
    <property type="project" value="UniProtKB-KW"/>
</dbReference>
<evidence type="ECO:0000256" key="2">
    <source>
        <dbReference type="PIRSR" id="PIRSR005902-1"/>
    </source>
</evidence>
<feature type="binding site" evidence="2">
    <location>
        <position position="124"/>
    </location>
    <ligand>
        <name>a divalent metal cation</name>
        <dbReference type="ChEBI" id="CHEBI:60240"/>
        <label>2</label>
    </ligand>
</feature>
<dbReference type="InterPro" id="IPR018228">
    <property type="entry name" value="DNase_TatD-rel_CS"/>
</dbReference>